<organism evidence="2">
    <name type="scientific">Spongospora subterranea</name>
    <dbReference type="NCBI Taxonomy" id="70186"/>
    <lineage>
        <taxon>Eukaryota</taxon>
        <taxon>Sar</taxon>
        <taxon>Rhizaria</taxon>
        <taxon>Endomyxa</taxon>
        <taxon>Phytomyxea</taxon>
        <taxon>Plasmodiophorida</taxon>
        <taxon>Plasmodiophoridae</taxon>
        <taxon>Spongospora</taxon>
    </lineage>
</organism>
<reference evidence="2" key="1">
    <citation type="submission" date="2015-04" db="EMBL/GenBank/DDBJ databases">
        <title>The genome sequence of the plant pathogenic Rhizarian Plasmodiophora brassicae reveals insights in its biotrophic life cycle and the origin of chitin synthesis.</title>
        <authorList>
            <person name="Schwelm A."/>
            <person name="Fogelqvist J."/>
            <person name="Knaust A."/>
            <person name="Julke S."/>
            <person name="Lilja T."/>
            <person name="Dhandapani V."/>
            <person name="Bonilla-Rosso G."/>
            <person name="Karlsson M."/>
            <person name="Shevchenko A."/>
            <person name="Choi S.R."/>
            <person name="Kim H.G."/>
            <person name="Park J.Y."/>
            <person name="Lim Y.P."/>
            <person name="Ludwig-Muller J."/>
            <person name="Dixelius C."/>
        </authorList>
    </citation>
    <scope>NUCLEOTIDE SEQUENCE</scope>
    <source>
        <tissue evidence="2">Potato root galls</tissue>
    </source>
</reference>
<dbReference type="EMBL" id="HACM01000134">
    <property type="protein sequence ID" value="CRZ00576.1"/>
    <property type="molecule type" value="Transcribed_RNA"/>
</dbReference>
<feature type="non-terminal residue" evidence="2">
    <location>
        <position position="1"/>
    </location>
</feature>
<evidence type="ECO:0000256" key="1">
    <source>
        <dbReference type="SAM" id="Phobius"/>
    </source>
</evidence>
<dbReference type="AlphaFoldDB" id="A0A0H5QGX2"/>
<feature type="transmembrane region" description="Helical" evidence="1">
    <location>
        <begin position="37"/>
        <end position="61"/>
    </location>
</feature>
<name>A0A0H5QGX2_9EUKA</name>
<protein>
    <submittedName>
        <fullName evidence="2">Uncharacterized protein</fullName>
    </submittedName>
</protein>
<evidence type="ECO:0000313" key="2">
    <source>
        <dbReference type="EMBL" id="CRZ00576.1"/>
    </source>
</evidence>
<keyword evidence="1" id="KW-0812">Transmembrane</keyword>
<feature type="non-terminal residue" evidence="2">
    <location>
        <position position="105"/>
    </location>
</feature>
<proteinExistence type="predicted"/>
<keyword evidence="1" id="KW-1133">Transmembrane helix</keyword>
<keyword evidence="1" id="KW-0472">Membrane</keyword>
<accession>A0A0H5QGX2</accession>
<sequence length="105" mass="12263">NKIVRLHHSYTFLSFYKPLLILNFVHEGTEHKCSIVMLYFLFSSFNIVFTLSTFSQLSIFINTSLSTISYNSPFHSTVIESSLYTLSEKVKCIYRHQLSSQIQKK</sequence>